<protein>
    <submittedName>
        <fullName evidence="2">Uncharacterized protein</fullName>
    </submittedName>
</protein>
<dbReference type="PANTHER" id="PTHR33487:SF1">
    <property type="entry name" value="CILIA- AND FLAGELLA-ASSOCIATED PROTEIN 54"/>
    <property type="match status" value="1"/>
</dbReference>
<feature type="region of interest" description="Disordered" evidence="1">
    <location>
        <begin position="2435"/>
        <end position="2470"/>
    </location>
</feature>
<feature type="region of interest" description="Disordered" evidence="1">
    <location>
        <begin position="1350"/>
        <end position="1440"/>
    </location>
</feature>
<feature type="region of interest" description="Disordered" evidence="1">
    <location>
        <begin position="1685"/>
        <end position="1718"/>
    </location>
</feature>
<feature type="region of interest" description="Disordered" evidence="1">
    <location>
        <begin position="1231"/>
        <end position="1287"/>
    </location>
</feature>
<dbReference type="Proteomes" id="UP000054558">
    <property type="component" value="Unassembled WGS sequence"/>
</dbReference>
<feature type="compositionally biased region" description="Low complexity" evidence="1">
    <location>
        <begin position="1405"/>
        <end position="1418"/>
    </location>
</feature>
<feature type="region of interest" description="Disordered" evidence="1">
    <location>
        <begin position="1979"/>
        <end position="2013"/>
    </location>
</feature>
<feature type="region of interest" description="Disordered" evidence="1">
    <location>
        <begin position="1889"/>
        <end position="1916"/>
    </location>
</feature>
<evidence type="ECO:0000256" key="1">
    <source>
        <dbReference type="SAM" id="MobiDB-lite"/>
    </source>
</evidence>
<proteinExistence type="predicted"/>
<dbReference type="EMBL" id="DF236971">
    <property type="protein sequence ID" value="GAQ78977.1"/>
    <property type="molecule type" value="Genomic_DNA"/>
</dbReference>
<sequence>MGEAAVLAAFNLEFSKVLKGAPLGARFPNPVARKLAELLEHFTPKLSVPVFAPRLLQLGDLLFKREAFHLARHSCFLPVARRTSILKPANPAQLPLLTCNVQARYGAALCSFQELRCGDPTFQNPKTLKGALTALGEMKAALGDSLLEHEELYWLALNGANTFLLSTLACSAFFKETDVRITLQSTVHIWSSVQPLMAASLASETLEFVVSAIAAMESQVALCAPRHLEWRCQLYLTACEGYCLAEYRDKAKACAERGRSKVRELEELQRLDPVPPLPETVATYDSARRTMQLACFQYGDQSGTVTSESVAQNLAQTFAEPIDRILALALALENPTQRVLGGVPPTSYQRVLLGCANNLLAGILDEIVTSAAAPATPSSESGGASSRGSQNGPADALLPIDLHRRLLHVAFTYGDWPLFDSLAAAADARVTSAPPTAFSAGVKLLRAVRDLQKAEGGGEQDLLAALGIAIGACGAEFVTRDGEILTDAALLLWGEVKHLLEKRDADLTSRTSDVPRSGESVFTPNGSSDTPDGSAAILGGGTSGEEDTRGGKSDETLIELLATLHDVSERLELPDALMHAQIALRLASLLDSRQKHPGTVAENPDARDLERALEVLRGALRAVERFRDLDTEVRAHDDVSDRSWAEAREGGPGDEAQKLLRSCHVDLLMTYCRLRLRLGAHAEAAEAAARLSREESTLRKREQQSSIFGAMTLKEKKEAQDRLTRVGRPPPFSVKAEKELLAECNSNPYQRALVLAQIAATRPSQADRALFLQQAQAELENARVLEESARPLCSGGEGGSSRGVPAPLILTRMSVSVTIRPASAFPARLKSGKNSGGRDSPDGKPVAYAVFGKVAGSGVGVSLHNTDFPGTGAHARAPLSDVITVTGLTPNERYIFALAFYDATGALIDTIGPSTAPVTLALPLPRLQCQAYLALTAHRLGCPKEALFAARPVVAHFVEKVAVDEDGVERLFGDQLRATEAREAPSTLLRSFVQYPPQAVPLEADANFADVTFLFPANQVLFMESEAAPAPLRALNPAQTPHSLLPSQLERLQQAHRLLIAAQAAALCECAPLVYEAATRFYNRVVPLLANLPEKCPVIQPLLAGCHVVLATVNQTAGLTSGAGKVAAGLTSQLFKRLAAIAEGGTMKAIGKMDLGVFTSDGKSVLGVHLHSADGCEKAWAALKGDLAAHPRAFELAVRVIEKEVREGCNERVVKWGGELEDMVRAKGKRPGYVAREKTEQESDSKSKGKGGDSKKLTKKPSAKDDGKRSESRSGSTVQSGEDPVLKEDLSPEQAALDQKRVAAAVTIQKHVLSRLAWSREVRKTREWFARNGAWIARLHIALGLALPDTKPAQTPAPGSGQSSPENEVKRPESNPKVSRPPSASAGAKSKKTKGDVSKSAAVTPAPRRGSPRSSRPSIAEEEETRGTPSENLSNPDAPRGISGGLAKAAYLLASALADVINGSDDAETAAEVLGFGEKVLRALATNRRWTRVLELGMSLTARGATERVLQLMVTSAEALGEAGCRDLGISAGVLRRDLEGIWKQKPPALDALEGCRKQWEEFLRLGRKDGVSDGGSWPLGGDRMAGDASEQKAAVVKAYTKAITLLQAGPDAFLLAQAHSELGDIHAHFGDMTAAGQCWKDALDAVTGAYKSLDKWRQLFRSDLLSGTVLTGIATETSKGALNAEPLGNPIGNVRSPYGTVARKEGDQRRTRGGDKTAGINEHWMHVLSEGGGAQRCLLGADVISKLLTSALTSDAHAQREAALMAAEMTSAVFATSMAHPQAPLALATYTPEPLSWGHVAPFAVGHVGSVNRLQRALFTLATHLVAVEEEPLRALPVLALLRGALGAAKPNPLARNAATLLHVEALLAVGRLSEAFAELQRLFTPVGAPANGDPADAGKANGTGKDGKSKPVAPEAVPAPKQELLYANNLPPSHPSNQAAIAFLANADVAGNVSTELELARARFLCRVGSLWATGMTDGPGLSTEASLNVPRPKSGNNTKKTAESGKTSRASVTVAANQEVTSGSACLAQAEALLRKALDAAAQRWGVEPEGGNGGVDGAAAGQGLDGLEVLARGGLVLSDVLRAQHRPKAALNALETALNRISKAFPPQPMGDGHGGVNVPLRHAVLQKCWLECQLRLAEILLDLGHFTLARAASEQLESQAGSAGSVNYTLRAQSLLAELDVLAGAVRKGFEGLSAVAAQCREHHYSDGLFLPTQLLRLAELARAEKLDTRNGLVLCAEACALLECQEVELGANDVQKKEALRSVYLPTTETLAVGLLLRGTALLGDQSQVSAALASLVKCERLLSHVVANPPAALVSRAHIALARAFIRSNETKKATDKLRTAIRTIVQTGAHDRALLQEAFQLLAAAAAGLDSPDGAIAAALQNARAVADMATFLESELCLNLPNPDAVPAHALEIVRAGEEYRITTRNVLESEASPGTGGKETGQASPPAASPLGRRQSDVSGVESRDLGPLLLAHYRALVREQQRLHVDVRMARETGARARELHRFLLASCVQYAEKCCFKTVPDFDAAAQVTPGLVACAWVQGLRENKQADGAGSTKTGPGSEDSLSVVYLVVPSDGGATVIGISAVENLDYLSALRFEVKQMVAKGGDLIGARSSPPETDPKDAAKLFRSFCRTVWGVEVSANSVGEIGNGSKEVDDLTLAAAIDRFLDFRRGFCDVSKALADFLVRGLRARSHLDV</sequence>
<feature type="compositionally biased region" description="Low complexity" evidence="1">
    <location>
        <begin position="1889"/>
        <end position="1904"/>
    </location>
</feature>
<dbReference type="InterPro" id="IPR027912">
    <property type="entry name" value="CFAP54"/>
</dbReference>
<dbReference type="OMA" id="YWLVLNG"/>
<dbReference type="Pfam" id="PF14858">
    <property type="entry name" value="CFAP54_N"/>
    <property type="match status" value="1"/>
</dbReference>
<evidence type="ECO:0000313" key="2">
    <source>
        <dbReference type="EMBL" id="GAQ78977.1"/>
    </source>
</evidence>
<evidence type="ECO:0000313" key="3">
    <source>
        <dbReference type="Proteomes" id="UP000054558"/>
    </source>
</evidence>
<feature type="region of interest" description="Disordered" evidence="1">
    <location>
        <begin position="507"/>
        <end position="552"/>
    </location>
</feature>
<reference evidence="2 3" key="1">
    <citation type="journal article" date="2014" name="Nat. Commun.">
        <title>Klebsormidium flaccidum genome reveals primary factors for plant terrestrial adaptation.</title>
        <authorList>
            <person name="Hori K."/>
            <person name="Maruyama F."/>
            <person name="Fujisawa T."/>
            <person name="Togashi T."/>
            <person name="Yamamoto N."/>
            <person name="Seo M."/>
            <person name="Sato S."/>
            <person name="Yamada T."/>
            <person name="Mori H."/>
            <person name="Tajima N."/>
            <person name="Moriyama T."/>
            <person name="Ikeuchi M."/>
            <person name="Watanabe M."/>
            <person name="Wada H."/>
            <person name="Kobayashi K."/>
            <person name="Saito M."/>
            <person name="Masuda T."/>
            <person name="Sasaki-Sekimoto Y."/>
            <person name="Mashiguchi K."/>
            <person name="Awai K."/>
            <person name="Shimojima M."/>
            <person name="Masuda S."/>
            <person name="Iwai M."/>
            <person name="Nobusawa T."/>
            <person name="Narise T."/>
            <person name="Kondo S."/>
            <person name="Saito H."/>
            <person name="Sato R."/>
            <person name="Murakawa M."/>
            <person name="Ihara Y."/>
            <person name="Oshima-Yamada Y."/>
            <person name="Ohtaka K."/>
            <person name="Satoh M."/>
            <person name="Sonobe K."/>
            <person name="Ishii M."/>
            <person name="Ohtani R."/>
            <person name="Kanamori-Sato M."/>
            <person name="Honoki R."/>
            <person name="Miyazaki D."/>
            <person name="Mochizuki H."/>
            <person name="Umetsu J."/>
            <person name="Higashi K."/>
            <person name="Shibata D."/>
            <person name="Kamiya Y."/>
            <person name="Sato N."/>
            <person name="Nakamura Y."/>
            <person name="Tabata S."/>
            <person name="Ida S."/>
            <person name="Kurokawa K."/>
            <person name="Ohta H."/>
        </authorList>
    </citation>
    <scope>NUCLEOTIDE SEQUENCE [LARGE SCALE GENOMIC DNA]</scope>
    <source>
        <strain evidence="2 3">NIES-2285</strain>
    </source>
</reference>
<dbReference type="OrthoDB" id="539762at2759"/>
<feature type="compositionally biased region" description="Basic and acidic residues" evidence="1">
    <location>
        <begin position="1235"/>
        <end position="1272"/>
    </location>
</feature>
<name>A0A1Y1HQY2_KLENI</name>
<organism evidence="2 3">
    <name type="scientific">Klebsormidium nitens</name>
    <name type="common">Green alga</name>
    <name type="synonym">Ulothrix nitens</name>
    <dbReference type="NCBI Taxonomy" id="105231"/>
    <lineage>
        <taxon>Eukaryota</taxon>
        <taxon>Viridiplantae</taxon>
        <taxon>Streptophyta</taxon>
        <taxon>Klebsormidiophyceae</taxon>
        <taxon>Klebsormidiales</taxon>
        <taxon>Klebsormidiaceae</taxon>
        <taxon>Klebsormidium</taxon>
    </lineage>
</organism>
<feature type="compositionally biased region" description="Basic and acidic residues" evidence="1">
    <location>
        <begin position="1703"/>
        <end position="1716"/>
    </location>
</feature>
<dbReference type="PANTHER" id="PTHR33487">
    <property type="entry name" value="CILIA- AND FLAGELLA-ASSOCIATED PROTEIN 54"/>
    <property type="match status" value="1"/>
</dbReference>
<feature type="compositionally biased region" description="Polar residues" evidence="1">
    <location>
        <begin position="1997"/>
        <end position="2013"/>
    </location>
</feature>
<keyword evidence="3" id="KW-1185">Reference proteome</keyword>
<dbReference type="GO" id="GO:0060271">
    <property type="term" value="P:cilium assembly"/>
    <property type="evidence" value="ECO:0000318"/>
    <property type="project" value="GO_Central"/>
</dbReference>
<accession>A0A1Y1HQY2</accession>
<gene>
    <name evidence="2" type="ORF">KFL_000220090</name>
</gene>
<feature type="compositionally biased region" description="Polar residues" evidence="1">
    <location>
        <begin position="508"/>
        <end position="531"/>
    </location>
</feature>